<reference evidence="9 10" key="1">
    <citation type="journal article" date="2016" name="Nat. Commun.">
        <title>Thousands of microbial genomes shed light on interconnected biogeochemical processes in an aquifer system.</title>
        <authorList>
            <person name="Anantharaman K."/>
            <person name="Brown C.T."/>
            <person name="Hug L.A."/>
            <person name="Sharon I."/>
            <person name="Castelle C.J."/>
            <person name="Probst A.J."/>
            <person name="Thomas B.C."/>
            <person name="Singh A."/>
            <person name="Wilkins M.J."/>
            <person name="Karaoz U."/>
            <person name="Brodie E.L."/>
            <person name="Williams K.H."/>
            <person name="Hubbard S.S."/>
            <person name="Banfield J.F."/>
        </authorList>
    </citation>
    <scope>NUCLEOTIDE SEQUENCE [LARGE SCALE GENOMIC DNA]</scope>
</reference>
<dbReference type="Pfam" id="PF00673">
    <property type="entry name" value="Ribosomal_L5_C"/>
    <property type="match status" value="1"/>
</dbReference>
<evidence type="ECO:0000259" key="7">
    <source>
        <dbReference type="Pfam" id="PF00281"/>
    </source>
</evidence>
<dbReference type="GO" id="GO:0019843">
    <property type="term" value="F:rRNA binding"/>
    <property type="evidence" value="ECO:0007669"/>
    <property type="project" value="UniProtKB-UniRule"/>
</dbReference>
<evidence type="ECO:0000313" key="9">
    <source>
        <dbReference type="EMBL" id="OGY08343.1"/>
    </source>
</evidence>
<gene>
    <name evidence="5" type="primary">rplE</name>
    <name evidence="9" type="ORF">A2782_00775</name>
</gene>
<dbReference type="PIRSF" id="PIRSF002161">
    <property type="entry name" value="Ribosomal_L5"/>
    <property type="match status" value="1"/>
</dbReference>
<comment type="similarity">
    <text evidence="1 5 6">Belongs to the universal ribosomal protein uL5 family.</text>
</comment>
<dbReference type="SUPFAM" id="SSF55282">
    <property type="entry name" value="RL5-like"/>
    <property type="match status" value="1"/>
</dbReference>
<feature type="domain" description="Large ribosomal subunit protein uL5 C-terminal" evidence="8">
    <location>
        <begin position="84"/>
        <end position="177"/>
    </location>
</feature>
<evidence type="ECO:0000256" key="4">
    <source>
        <dbReference type="ARBA" id="ARBA00035245"/>
    </source>
</evidence>
<comment type="function">
    <text evidence="5">This is 1 of the proteins that bind and probably mediate the attachment of the 5S RNA into the large ribosomal subunit, where it forms part of the central protuberance. In the 70S ribosome it contacts protein S13 of the 30S subunit (bridge B1b), connecting the 2 subunits; this bridge is implicated in subunit movement. Contacts the P site tRNA; the 5S rRNA and some of its associated proteins might help stabilize positioning of ribosome-bound tRNAs.</text>
</comment>
<dbReference type="PANTHER" id="PTHR11994">
    <property type="entry name" value="60S RIBOSOMAL PROTEIN L11-RELATED"/>
    <property type="match status" value="1"/>
</dbReference>
<dbReference type="InterPro" id="IPR022803">
    <property type="entry name" value="Ribosomal_uL5_dom_sf"/>
</dbReference>
<protein>
    <recommendedName>
        <fullName evidence="4 5">Large ribosomal subunit protein uL5</fullName>
    </recommendedName>
</protein>
<dbReference type="GO" id="GO:1990904">
    <property type="term" value="C:ribonucleoprotein complex"/>
    <property type="evidence" value="ECO:0007669"/>
    <property type="project" value="UniProtKB-KW"/>
</dbReference>
<dbReference type="InterPro" id="IPR002132">
    <property type="entry name" value="Ribosomal_uL5"/>
</dbReference>
<dbReference type="GO" id="GO:0000049">
    <property type="term" value="F:tRNA binding"/>
    <property type="evidence" value="ECO:0007669"/>
    <property type="project" value="UniProtKB-UniRule"/>
</dbReference>
<accession>A0A1G1UYW8</accession>
<dbReference type="NCBIfam" id="NF000585">
    <property type="entry name" value="PRK00010.1"/>
    <property type="match status" value="1"/>
</dbReference>
<evidence type="ECO:0000313" key="10">
    <source>
        <dbReference type="Proteomes" id="UP000177967"/>
    </source>
</evidence>
<dbReference type="AlphaFoldDB" id="A0A1G1UYW8"/>
<dbReference type="EMBL" id="MHBW01000029">
    <property type="protein sequence ID" value="OGY08343.1"/>
    <property type="molecule type" value="Genomic_DNA"/>
</dbReference>
<keyword evidence="5" id="KW-0694">RNA-binding</keyword>
<dbReference type="HAMAP" id="MF_01333_B">
    <property type="entry name" value="Ribosomal_uL5_B"/>
    <property type="match status" value="1"/>
</dbReference>
<evidence type="ECO:0000256" key="6">
    <source>
        <dbReference type="RuleBase" id="RU003930"/>
    </source>
</evidence>
<comment type="subunit">
    <text evidence="5">Part of the 50S ribosomal subunit; part of the 5S rRNA/L5/L18/L25 subcomplex. Contacts the 5S rRNA and the P site tRNA. Forms a bridge to the 30S subunit in the 70S ribosome.</text>
</comment>
<dbReference type="GO" id="GO:0003735">
    <property type="term" value="F:structural constituent of ribosome"/>
    <property type="evidence" value="ECO:0007669"/>
    <property type="project" value="InterPro"/>
</dbReference>
<dbReference type="FunFam" id="3.30.1440.10:FF:000001">
    <property type="entry name" value="50S ribosomal protein L5"/>
    <property type="match status" value="1"/>
</dbReference>
<proteinExistence type="inferred from homology"/>
<name>A0A1G1UYW8_9BACT</name>
<dbReference type="InterPro" id="IPR031309">
    <property type="entry name" value="Ribosomal_uL5_C"/>
</dbReference>
<dbReference type="InterPro" id="IPR031310">
    <property type="entry name" value="Ribosomal_uL5_N"/>
</dbReference>
<keyword evidence="3 5" id="KW-0687">Ribonucleoprotein</keyword>
<dbReference type="GO" id="GO:0006412">
    <property type="term" value="P:translation"/>
    <property type="evidence" value="ECO:0007669"/>
    <property type="project" value="UniProtKB-UniRule"/>
</dbReference>
<sequence>MNRLMEKYQKNVGSKVGAEFDIKNKAAQPKIEKVVVNMGIGGLKDSKDEQEKAVNEVASIVGQKPSLRLARKSIAGFNIREGQPVGISATLRGIRMYDFLDKFFNVVLPRIRDFRGVSRTSFDKNGNYTLGLTEHIVFPEIDLGKITHMRGLEITIVTNTHNPQVSERLLEEMGMPFVK</sequence>
<evidence type="ECO:0000256" key="1">
    <source>
        <dbReference type="ARBA" id="ARBA00008553"/>
    </source>
</evidence>
<keyword evidence="5" id="KW-0820">tRNA-binding</keyword>
<dbReference type="GO" id="GO:0005840">
    <property type="term" value="C:ribosome"/>
    <property type="evidence" value="ECO:0007669"/>
    <property type="project" value="UniProtKB-KW"/>
</dbReference>
<dbReference type="InterPro" id="IPR020930">
    <property type="entry name" value="Ribosomal_uL5_bac-type"/>
</dbReference>
<comment type="caution">
    <text evidence="9">The sequence shown here is derived from an EMBL/GenBank/DDBJ whole genome shotgun (WGS) entry which is preliminary data.</text>
</comment>
<keyword evidence="2 5" id="KW-0689">Ribosomal protein</keyword>
<organism evidence="9 10">
    <name type="scientific">Candidatus Blackburnbacteria bacterium RIFCSPHIGHO2_01_FULL_43_15b</name>
    <dbReference type="NCBI Taxonomy" id="1797513"/>
    <lineage>
        <taxon>Bacteria</taxon>
        <taxon>Candidatus Blackburniibacteriota</taxon>
    </lineage>
</organism>
<dbReference type="Pfam" id="PF00281">
    <property type="entry name" value="Ribosomal_L5"/>
    <property type="match status" value="1"/>
</dbReference>
<keyword evidence="5" id="KW-0699">rRNA-binding</keyword>
<feature type="domain" description="Large ribosomal subunit protein uL5 N-terminal" evidence="7">
    <location>
        <begin position="25"/>
        <end position="80"/>
    </location>
</feature>
<dbReference type="Gene3D" id="3.30.1440.10">
    <property type="match status" value="1"/>
</dbReference>
<evidence type="ECO:0000259" key="8">
    <source>
        <dbReference type="Pfam" id="PF00673"/>
    </source>
</evidence>
<dbReference type="STRING" id="1797513.A2782_00775"/>
<evidence type="ECO:0000256" key="5">
    <source>
        <dbReference type="HAMAP-Rule" id="MF_01333"/>
    </source>
</evidence>
<evidence type="ECO:0000256" key="3">
    <source>
        <dbReference type="ARBA" id="ARBA00023274"/>
    </source>
</evidence>
<dbReference type="Proteomes" id="UP000177967">
    <property type="component" value="Unassembled WGS sequence"/>
</dbReference>
<evidence type="ECO:0000256" key="2">
    <source>
        <dbReference type="ARBA" id="ARBA00022980"/>
    </source>
</evidence>